<dbReference type="Gene3D" id="3.90.1570.10">
    <property type="entry name" value="tt1808, chain A"/>
    <property type="match status" value="1"/>
</dbReference>
<evidence type="ECO:0000313" key="3">
    <source>
        <dbReference type="Proteomes" id="UP000300142"/>
    </source>
</evidence>
<dbReference type="EMBL" id="BJCE01000016">
    <property type="protein sequence ID" value="GCL35716.1"/>
    <property type="molecule type" value="Genomic_DNA"/>
</dbReference>
<dbReference type="AlphaFoldDB" id="A0A479ZVW6"/>
<proteinExistence type="predicted"/>
<dbReference type="InterPro" id="IPR008538">
    <property type="entry name" value="Uma2"/>
</dbReference>
<accession>A0A479ZVW6</accession>
<dbReference type="InterPro" id="IPR012296">
    <property type="entry name" value="Nuclease_put_TT1808"/>
</dbReference>
<dbReference type="RefSeq" id="WP_137666463.1">
    <property type="nucleotide sequence ID" value="NZ_BJCE01000016.1"/>
</dbReference>
<protein>
    <recommendedName>
        <fullName evidence="1">Putative restriction endonuclease domain-containing protein</fullName>
    </recommendedName>
</protein>
<dbReference type="PANTHER" id="PTHR34107:SF2">
    <property type="entry name" value="SLL0888 PROTEIN"/>
    <property type="match status" value="1"/>
</dbReference>
<keyword evidence="3" id="KW-1185">Reference proteome</keyword>
<evidence type="ECO:0000313" key="2">
    <source>
        <dbReference type="EMBL" id="GCL35716.1"/>
    </source>
</evidence>
<comment type="caution">
    <text evidence="2">The sequence shown here is derived from an EMBL/GenBank/DDBJ whole genome shotgun (WGS) entry which is preliminary data.</text>
</comment>
<reference evidence="3" key="1">
    <citation type="submission" date="2019-02" db="EMBL/GenBank/DDBJ databases">
        <title>Draft genome sequence of Sphaerospermopsis reniformis NIES-1949.</title>
        <authorList>
            <person name="Yamaguchi H."/>
            <person name="Suzuki S."/>
            <person name="Kawachi M."/>
        </authorList>
    </citation>
    <scope>NUCLEOTIDE SEQUENCE [LARGE SCALE GENOMIC DNA]</scope>
    <source>
        <strain evidence="3">NIES-1949</strain>
    </source>
</reference>
<sequence>MVQTPQAPINYFSFEDYYAYDDGTGNRYELVDGELVLMPPESIFNSDISMRLLLELSKIVPLHLLKYKEIMIEVSGRRAKVRIPDLLILGEECRAALEATKRGTITHEMPPPLIAIEVVSPGTENEVRDYRFKRSEYAARGISEYWIVDPAQNKITVLSLVEGLYEEFIYTGDELIKSEVLPEIKIKVSDILVS</sequence>
<dbReference type="PANTHER" id="PTHR34107">
    <property type="entry name" value="SLL0198 PROTEIN-RELATED"/>
    <property type="match status" value="1"/>
</dbReference>
<name>A0A479ZVW6_9CYAN</name>
<dbReference type="CDD" id="cd06260">
    <property type="entry name" value="DUF820-like"/>
    <property type="match status" value="1"/>
</dbReference>
<dbReference type="InterPro" id="IPR011335">
    <property type="entry name" value="Restrct_endonuc-II-like"/>
</dbReference>
<dbReference type="Pfam" id="PF05685">
    <property type="entry name" value="Uma2"/>
    <property type="match status" value="1"/>
</dbReference>
<dbReference type="Proteomes" id="UP000300142">
    <property type="component" value="Unassembled WGS sequence"/>
</dbReference>
<evidence type="ECO:0000259" key="1">
    <source>
        <dbReference type="Pfam" id="PF05685"/>
    </source>
</evidence>
<gene>
    <name evidence="2" type="ORF">SR1949_08130</name>
</gene>
<dbReference type="SUPFAM" id="SSF52980">
    <property type="entry name" value="Restriction endonuclease-like"/>
    <property type="match status" value="1"/>
</dbReference>
<organism evidence="2 3">
    <name type="scientific">Sphaerospermopsis reniformis</name>
    <dbReference type="NCBI Taxonomy" id="531300"/>
    <lineage>
        <taxon>Bacteria</taxon>
        <taxon>Bacillati</taxon>
        <taxon>Cyanobacteriota</taxon>
        <taxon>Cyanophyceae</taxon>
        <taxon>Nostocales</taxon>
        <taxon>Aphanizomenonaceae</taxon>
        <taxon>Sphaerospermopsis</taxon>
    </lineage>
</organism>
<feature type="domain" description="Putative restriction endonuclease" evidence="1">
    <location>
        <begin position="14"/>
        <end position="188"/>
    </location>
</feature>